<feature type="compositionally biased region" description="Basic and acidic residues" evidence="11">
    <location>
        <begin position="67"/>
        <end position="77"/>
    </location>
</feature>
<protein>
    <recommendedName>
        <fullName evidence="6">mitogen-activated protein kinase kinase</fullName>
        <ecNumber evidence="6">2.7.12.2</ecNumber>
    </recommendedName>
</protein>
<dbReference type="InterPro" id="IPR000719">
    <property type="entry name" value="Prot_kinase_dom"/>
</dbReference>
<feature type="region of interest" description="Disordered" evidence="11">
    <location>
        <begin position="1"/>
        <end position="126"/>
    </location>
</feature>
<comment type="catalytic activity">
    <reaction evidence="7">
        <text>L-seryl-[protein] + ATP = O-phospho-L-seryl-[protein] + ADP + H(+)</text>
        <dbReference type="Rhea" id="RHEA:17989"/>
        <dbReference type="Rhea" id="RHEA-COMP:9863"/>
        <dbReference type="Rhea" id="RHEA-COMP:11604"/>
        <dbReference type="ChEBI" id="CHEBI:15378"/>
        <dbReference type="ChEBI" id="CHEBI:29999"/>
        <dbReference type="ChEBI" id="CHEBI:30616"/>
        <dbReference type="ChEBI" id="CHEBI:83421"/>
        <dbReference type="ChEBI" id="CHEBI:456216"/>
        <dbReference type="EC" id="2.7.12.2"/>
    </reaction>
</comment>
<evidence type="ECO:0000313" key="13">
    <source>
        <dbReference type="EMBL" id="GMM47888.1"/>
    </source>
</evidence>
<sequence>MIKESKTIKNPKSDFTPKETTMPKEHKGVFKKIVSIPTKIFKDKSQIPKEEKRSGQNAGEYTTSKPSDNKLEHRVSFDIDQSSDVEETKMNHNSSTDSEHRPHSKRNSGLNLSTNGSLNHRSKSFSSSNLYGHNKIEYNPYGIYNHHDISNLGSAFGDGIKKDEPDLRLVSPLANPNDFLPELYRETEVYLEDKYQLVDRNIGLGGSSTIKLLYNKKDLQYKDQLFALKKFSLFKTETQSKYYNRVLVEYLITRNMVNLHSVKCYDLLQLPFTLQNAWGMVMEFYEYDLYKLIRDNKWKSIPFAEKMCIFKQISFGLKYIHENDIVHLDIKADNILVSSNGLMKLTDYGCSEFGHTSQGDFSSPIAMKTKRLGTPPYQAPEVAAYNIMDEQSRKPFCPFKFDYWSLGILLYVLIMGKLPFINSKPTDPAFKLYTIEYNKFLELNPTFKDNITIKIPKSSVFSNAHGNDPNFIYLFWRLCDPNPQTRMSLPYLFKNLFFQKLETCVNERDYESNFCRHEKSKEMKFKVEIDSNEEITLQNDIKHSMWDDLPTVDIKTHKYESLVSPQKPKITTTENSAQLNPLKESKYENVEKEIDNLQIDDEINKVDKSSSISIPTNSTDLNVHSENLDSNNSSLYMGRHASRSPELFICPNGDKHLPLFNEEDYVRNETKFMIADMQDIIDSCKNDIIPHSHNILYGKPKRSKSISIKNLKQESKVN</sequence>
<dbReference type="PANTHER" id="PTHR48013:SF9">
    <property type="entry name" value="DUAL SPECIFICITY MITOGEN-ACTIVATED PROTEIN KINASE KINASE 5"/>
    <property type="match status" value="1"/>
</dbReference>
<evidence type="ECO:0000256" key="11">
    <source>
        <dbReference type="SAM" id="MobiDB-lite"/>
    </source>
</evidence>
<feature type="compositionally biased region" description="Basic and acidic residues" evidence="11">
    <location>
        <begin position="40"/>
        <end position="54"/>
    </location>
</feature>
<dbReference type="PROSITE" id="PS00107">
    <property type="entry name" value="PROTEIN_KINASE_ATP"/>
    <property type="match status" value="1"/>
</dbReference>
<dbReference type="SUPFAM" id="SSF56112">
    <property type="entry name" value="Protein kinase-like (PK-like)"/>
    <property type="match status" value="1"/>
</dbReference>
<dbReference type="GO" id="GO:0030447">
    <property type="term" value="P:filamentous growth"/>
    <property type="evidence" value="ECO:0007669"/>
    <property type="project" value="UniProtKB-ARBA"/>
</dbReference>
<dbReference type="InterPro" id="IPR011009">
    <property type="entry name" value="Kinase-like_dom_sf"/>
</dbReference>
<dbReference type="EC" id="2.7.12.2" evidence="6"/>
<dbReference type="Gene3D" id="1.10.510.10">
    <property type="entry name" value="Transferase(Phosphotransferase) domain 1"/>
    <property type="match status" value="1"/>
</dbReference>
<keyword evidence="1" id="KW-0808">Transferase</keyword>
<dbReference type="PROSITE" id="PS00108">
    <property type="entry name" value="PROTEIN_KINASE_ST"/>
    <property type="match status" value="1"/>
</dbReference>
<evidence type="ECO:0000256" key="8">
    <source>
        <dbReference type="ARBA" id="ARBA00049299"/>
    </source>
</evidence>
<evidence type="ECO:0000256" key="7">
    <source>
        <dbReference type="ARBA" id="ARBA00049014"/>
    </source>
</evidence>
<feature type="compositionally biased region" description="Basic and acidic residues" evidence="11">
    <location>
        <begin position="1"/>
        <end position="28"/>
    </location>
</feature>
<comment type="similarity">
    <text evidence="5">Belongs to the protein kinase superfamily. STE Ser/Thr protein kinase family. MAP kinase kinase subfamily.</text>
</comment>
<evidence type="ECO:0000256" key="9">
    <source>
        <dbReference type="ARBA" id="ARBA00051693"/>
    </source>
</evidence>
<evidence type="ECO:0000313" key="14">
    <source>
        <dbReference type="Proteomes" id="UP001378960"/>
    </source>
</evidence>
<keyword evidence="3" id="KW-0418">Kinase</keyword>
<evidence type="ECO:0000256" key="3">
    <source>
        <dbReference type="ARBA" id="ARBA00022777"/>
    </source>
</evidence>
<feature type="domain" description="Protein kinase" evidence="12">
    <location>
        <begin position="196"/>
        <end position="498"/>
    </location>
</feature>
<dbReference type="EMBL" id="BTGB01000009">
    <property type="protein sequence ID" value="GMM47888.1"/>
    <property type="molecule type" value="Genomic_DNA"/>
</dbReference>
<dbReference type="AlphaFoldDB" id="A0AAV5R9I2"/>
<dbReference type="PANTHER" id="PTHR48013">
    <property type="entry name" value="DUAL SPECIFICITY MITOGEN-ACTIVATED PROTEIN KINASE KINASE 5-RELATED"/>
    <property type="match status" value="1"/>
</dbReference>
<organism evidence="13 14">
    <name type="scientific">Pichia kluyveri</name>
    <name type="common">Yeast</name>
    <dbReference type="NCBI Taxonomy" id="36015"/>
    <lineage>
        <taxon>Eukaryota</taxon>
        <taxon>Fungi</taxon>
        <taxon>Dikarya</taxon>
        <taxon>Ascomycota</taxon>
        <taxon>Saccharomycotina</taxon>
        <taxon>Pichiomycetes</taxon>
        <taxon>Pichiales</taxon>
        <taxon>Pichiaceae</taxon>
        <taxon>Pichia</taxon>
    </lineage>
</organism>
<dbReference type="InterPro" id="IPR017441">
    <property type="entry name" value="Protein_kinase_ATP_BS"/>
</dbReference>
<name>A0AAV5R9I2_PICKL</name>
<proteinExistence type="inferred from homology"/>
<comment type="catalytic activity">
    <reaction evidence="9">
        <text>L-tyrosyl-[protein] + ATP = O-phospho-L-tyrosyl-[protein] + ADP + H(+)</text>
        <dbReference type="Rhea" id="RHEA:10596"/>
        <dbReference type="Rhea" id="RHEA-COMP:10136"/>
        <dbReference type="Rhea" id="RHEA-COMP:20101"/>
        <dbReference type="ChEBI" id="CHEBI:15378"/>
        <dbReference type="ChEBI" id="CHEBI:30616"/>
        <dbReference type="ChEBI" id="CHEBI:46858"/>
        <dbReference type="ChEBI" id="CHEBI:61978"/>
        <dbReference type="ChEBI" id="CHEBI:456216"/>
        <dbReference type="EC" id="2.7.12.2"/>
    </reaction>
</comment>
<comment type="caution">
    <text evidence="13">The sequence shown here is derived from an EMBL/GenBank/DDBJ whole genome shotgun (WGS) entry which is preliminary data.</text>
</comment>
<feature type="compositionally biased region" description="Polar residues" evidence="11">
    <location>
        <begin position="55"/>
        <end position="66"/>
    </location>
</feature>
<dbReference type="GO" id="GO:0005524">
    <property type="term" value="F:ATP binding"/>
    <property type="evidence" value="ECO:0007669"/>
    <property type="project" value="UniProtKB-UniRule"/>
</dbReference>
<keyword evidence="4 10" id="KW-0067">ATP-binding</keyword>
<evidence type="ECO:0000259" key="12">
    <source>
        <dbReference type="PROSITE" id="PS50011"/>
    </source>
</evidence>
<evidence type="ECO:0000256" key="6">
    <source>
        <dbReference type="ARBA" id="ARBA00038999"/>
    </source>
</evidence>
<feature type="compositionally biased region" description="Polar residues" evidence="11">
    <location>
        <begin position="107"/>
        <end position="126"/>
    </location>
</feature>
<evidence type="ECO:0000256" key="2">
    <source>
        <dbReference type="ARBA" id="ARBA00022741"/>
    </source>
</evidence>
<evidence type="ECO:0000256" key="5">
    <source>
        <dbReference type="ARBA" id="ARBA00038035"/>
    </source>
</evidence>
<dbReference type="SMART" id="SM00220">
    <property type="entry name" value="S_TKc"/>
    <property type="match status" value="1"/>
</dbReference>
<keyword evidence="2 10" id="KW-0547">Nucleotide-binding</keyword>
<dbReference type="PROSITE" id="PS50011">
    <property type="entry name" value="PROTEIN_KINASE_DOM"/>
    <property type="match status" value="1"/>
</dbReference>
<dbReference type="Proteomes" id="UP001378960">
    <property type="component" value="Unassembled WGS sequence"/>
</dbReference>
<dbReference type="Pfam" id="PF00069">
    <property type="entry name" value="Pkinase"/>
    <property type="match status" value="1"/>
</dbReference>
<comment type="catalytic activity">
    <reaction evidence="8">
        <text>L-threonyl-[protein] + ATP = O-phospho-L-threonyl-[protein] + ADP + H(+)</text>
        <dbReference type="Rhea" id="RHEA:46608"/>
        <dbReference type="Rhea" id="RHEA-COMP:11060"/>
        <dbReference type="Rhea" id="RHEA-COMP:11605"/>
        <dbReference type="ChEBI" id="CHEBI:15378"/>
        <dbReference type="ChEBI" id="CHEBI:30013"/>
        <dbReference type="ChEBI" id="CHEBI:30616"/>
        <dbReference type="ChEBI" id="CHEBI:61977"/>
        <dbReference type="ChEBI" id="CHEBI:456216"/>
        <dbReference type="EC" id="2.7.12.2"/>
    </reaction>
</comment>
<evidence type="ECO:0000256" key="1">
    <source>
        <dbReference type="ARBA" id="ARBA00022679"/>
    </source>
</evidence>
<keyword evidence="14" id="KW-1185">Reference proteome</keyword>
<dbReference type="InterPro" id="IPR008271">
    <property type="entry name" value="Ser/Thr_kinase_AS"/>
</dbReference>
<reference evidence="13 14" key="1">
    <citation type="journal article" date="2023" name="Elife">
        <title>Identification of key yeast species and microbe-microbe interactions impacting larval growth of Drosophila in the wild.</title>
        <authorList>
            <person name="Mure A."/>
            <person name="Sugiura Y."/>
            <person name="Maeda R."/>
            <person name="Honda K."/>
            <person name="Sakurai N."/>
            <person name="Takahashi Y."/>
            <person name="Watada M."/>
            <person name="Katoh T."/>
            <person name="Gotoh A."/>
            <person name="Gotoh Y."/>
            <person name="Taniguchi I."/>
            <person name="Nakamura K."/>
            <person name="Hayashi T."/>
            <person name="Katayama T."/>
            <person name="Uemura T."/>
            <person name="Hattori Y."/>
        </authorList>
    </citation>
    <scope>NUCLEOTIDE SEQUENCE [LARGE SCALE GENOMIC DNA]</scope>
    <source>
        <strain evidence="13 14">PK-24</strain>
    </source>
</reference>
<accession>A0AAV5R9I2</accession>
<gene>
    <name evidence="13" type="ORF">DAPK24_044860</name>
</gene>
<dbReference type="GO" id="GO:0004708">
    <property type="term" value="F:MAP kinase kinase activity"/>
    <property type="evidence" value="ECO:0007669"/>
    <property type="project" value="UniProtKB-EC"/>
</dbReference>
<evidence type="ECO:0000256" key="10">
    <source>
        <dbReference type="PROSITE-ProRule" id="PRU10141"/>
    </source>
</evidence>
<feature type="binding site" evidence="10">
    <location>
        <position position="229"/>
    </location>
    <ligand>
        <name>ATP</name>
        <dbReference type="ChEBI" id="CHEBI:30616"/>
    </ligand>
</feature>
<evidence type="ECO:0000256" key="4">
    <source>
        <dbReference type="ARBA" id="ARBA00022840"/>
    </source>
</evidence>